<evidence type="ECO:0000313" key="4">
    <source>
        <dbReference type="Proteomes" id="UP000737555"/>
    </source>
</evidence>
<name>A0A8T7H7S5_9EURY</name>
<dbReference type="InterPro" id="IPR012859">
    <property type="entry name" value="Pilin_N_archaeal"/>
</dbReference>
<dbReference type="PANTHER" id="PTHR11532">
    <property type="entry name" value="PROTEASE M14 CARBOXYPEPTIDASE"/>
    <property type="match status" value="1"/>
</dbReference>
<dbReference type="PROSITE" id="PS50093">
    <property type="entry name" value="PKD"/>
    <property type="match status" value="2"/>
</dbReference>
<dbReference type="Pfam" id="PF07790">
    <property type="entry name" value="Pilin_N"/>
    <property type="match status" value="1"/>
</dbReference>
<dbReference type="FunFam" id="2.60.40.10:FF:000270">
    <property type="entry name" value="Cell surface protein"/>
    <property type="match status" value="2"/>
</dbReference>
<sequence>MARFPKPEPTGNDHAVSESIGAILLISVIALGISIFAVAVFSQQAAPVLPSVTFNITYGENGSVSIRHLGGDTIPRDQLRIYIENGTAVHDNHALFEAGNGWDWTAWSIGDILVYNPPAPLPEPSEVLIAYADPGGGKYVLYISEGWRGEIPMPTTVPTTEPTPVPLAADFTANVTYGPAPLAVAFTDTSTGEPTSWSWDFGDGSTSIEQNPVHIYIIPGTYTVTLTAKNAHGNDTRTKPEYITVASPVIADFTANITSGEAPLAVQFTDLSRGDGITSWSWDFGDGGTSNEQNPVHTYTAEGTYNVTLTARNAYGSDKVTKSGYISVTAMHVSRLEVNAVTWYLGIPVSIAIDYTGNPEPGSATTPFVLSRTNVTDSGFNVTLTAPGEVTLLEFFDWKIVQNFKMWRVSDRWYENRTIEVSVPDAGRETARAYYTIQVLS</sequence>
<dbReference type="PANTHER" id="PTHR11532:SF57">
    <property type="entry name" value="CARBOXYPEPTIDASE D, B"/>
    <property type="match status" value="1"/>
</dbReference>
<accession>A0A8T7H7S5</accession>
<keyword evidence="1" id="KW-0812">Transmembrane</keyword>
<dbReference type="AlphaFoldDB" id="A0A8T7H7S5"/>
<evidence type="ECO:0000313" key="3">
    <source>
        <dbReference type="EMBL" id="NQS79056.1"/>
    </source>
</evidence>
<dbReference type="InterPro" id="IPR050753">
    <property type="entry name" value="Peptidase_M14_domain"/>
</dbReference>
<evidence type="ECO:0000256" key="1">
    <source>
        <dbReference type="SAM" id="Phobius"/>
    </source>
</evidence>
<gene>
    <name evidence="3" type="ORF">HQQ74_10255</name>
</gene>
<dbReference type="Pfam" id="PF18911">
    <property type="entry name" value="PKD_4"/>
    <property type="match status" value="2"/>
</dbReference>
<dbReference type="EMBL" id="JABMJE010000201">
    <property type="protein sequence ID" value="NQS79056.1"/>
    <property type="molecule type" value="Genomic_DNA"/>
</dbReference>
<dbReference type="SUPFAM" id="SSF49299">
    <property type="entry name" value="PKD domain"/>
    <property type="match status" value="2"/>
</dbReference>
<feature type="domain" description="PKD" evidence="2">
    <location>
        <begin position="167"/>
        <end position="250"/>
    </location>
</feature>
<keyword evidence="1" id="KW-1133">Transmembrane helix</keyword>
<comment type="caution">
    <text evidence="3">The sequence shown here is derived from an EMBL/GenBank/DDBJ whole genome shotgun (WGS) entry which is preliminary data.</text>
</comment>
<dbReference type="Gene3D" id="2.60.40.10">
    <property type="entry name" value="Immunoglobulins"/>
    <property type="match status" value="2"/>
</dbReference>
<dbReference type="InterPro" id="IPR000601">
    <property type="entry name" value="PKD_dom"/>
</dbReference>
<dbReference type="InterPro" id="IPR013783">
    <property type="entry name" value="Ig-like_fold"/>
</dbReference>
<dbReference type="InterPro" id="IPR035986">
    <property type="entry name" value="PKD_dom_sf"/>
</dbReference>
<evidence type="ECO:0000259" key="2">
    <source>
        <dbReference type="PROSITE" id="PS50093"/>
    </source>
</evidence>
<organism evidence="3 4">
    <name type="scientific">Methanoculleus bourgensis</name>
    <dbReference type="NCBI Taxonomy" id="83986"/>
    <lineage>
        <taxon>Archaea</taxon>
        <taxon>Methanobacteriati</taxon>
        <taxon>Methanobacteriota</taxon>
        <taxon>Stenosarchaea group</taxon>
        <taxon>Methanomicrobia</taxon>
        <taxon>Methanomicrobiales</taxon>
        <taxon>Methanomicrobiaceae</taxon>
        <taxon>Methanoculleus</taxon>
    </lineage>
</organism>
<dbReference type="GO" id="GO:0005615">
    <property type="term" value="C:extracellular space"/>
    <property type="evidence" value="ECO:0007669"/>
    <property type="project" value="TreeGrafter"/>
</dbReference>
<feature type="domain" description="PKD" evidence="2">
    <location>
        <begin position="249"/>
        <end position="333"/>
    </location>
</feature>
<dbReference type="Proteomes" id="UP000737555">
    <property type="component" value="Unassembled WGS sequence"/>
</dbReference>
<dbReference type="SMART" id="SM00089">
    <property type="entry name" value="PKD"/>
    <property type="match status" value="2"/>
</dbReference>
<dbReference type="CDD" id="cd00146">
    <property type="entry name" value="PKD"/>
    <property type="match status" value="2"/>
</dbReference>
<reference evidence="3" key="1">
    <citation type="submission" date="2020-05" db="EMBL/GenBank/DDBJ databases">
        <title>The first insight into the ecology of ammonia-tolerant syntrophic propionate oxidizing bacteria.</title>
        <authorList>
            <person name="Singh A."/>
            <person name="Schnurer A."/>
            <person name="Westerholm M."/>
        </authorList>
    </citation>
    <scope>NUCLEOTIDE SEQUENCE</scope>
    <source>
        <strain evidence="3">MAG54</strain>
    </source>
</reference>
<protein>
    <submittedName>
        <fullName evidence="3">PKD domain-containing protein</fullName>
    </submittedName>
</protein>
<proteinExistence type="predicted"/>
<dbReference type="GO" id="GO:0006518">
    <property type="term" value="P:peptide metabolic process"/>
    <property type="evidence" value="ECO:0007669"/>
    <property type="project" value="TreeGrafter"/>
</dbReference>
<dbReference type="GO" id="GO:0004181">
    <property type="term" value="F:metallocarboxypeptidase activity"/>
    <property type="evidence" value="ECO:0007669"/>
    <property type="project" value="TreeGrafter"/>
</dbReference>
<dbReference type="InterPro" id="IPR022409">
    <property type="entry name" value="PKD/Chitinase_dom"/>
</dbReference>
<keyword evidence="1" id="KW-0472">Membrane</keyword>
<feature type="transmembrane region" description="Helical" evidence="1">
    <location>
        <begin position="20"/>
        <end position="41"/>
    </location>
</feature>
<dbReference type="GO" id="GO:0016485">
    <property type="term" value="P:protein processing"/>
    <property type="evidence" value="ECO:0007669"/>
    <property type="project" value="TreeGrafter"/>
</dbReference>